<protein>
    <submittedName>
        <fullName evidence="3">Undecaprenyl-diphosphatase</fullName>
    </submittedName>
</protein>
<feature type="domain" description="Phosphatidic acid phosphatase type 2/haloperoxidase" evidence="2">
    <location>
        <begin position="148"/>
        <end position="225"/>
    </location>
</feature>
<dbReference type="Pfam" id="PF01569">
    <property type="entry name" value="PAP2"/>
    <property type="match status" value="1"/>
</dbReference>
<evidence type="ECO:0000313" key="4">
    <source>
        <dbReference type="Proteomes" id="UP000198928"/>
    </source>
</evidence>
<accession>A0A1I4EIJ4</accession>
<feature type="transmembrane region" description="Helical" evidence="1">
    <location>
        <begin position="183"/>
        <end position="205"/>
    </location>
</feature>
<feature type="transmembrane region" description="Helical" evidence="1">
    <location>
        <begin position="114"/>
        <end position="132"/>
    </location>
</feature>
<dbReference type="Proteomes" id="UP000198928">
    <property type="component" value="Unassembled WGS sequence"/>
</dbReference>
<sequence>MTGRHGGPGTLPPVPGPPFRVPRPLPLPAVLLTVLSAVVLPLLLLTAVTWQVTADGPLAEEDERLARRMREDAPPTALAEFLADLGNIEVALPVLAAALAYVWARAGRRRPPPVVLAATAAMAAVPALVAPLKALTGRPGPLGGTGYFPSGHAATAVVAYGAAALLVLSRGRARPRWLRWGRWALPAAAALVCAAVGAGLVWRGYHWPLDVLGSWCLGVPLLAGVLAASGGPARPGRPGPGGRPRPPDGS</sequence>
<dbReference type="SUPFAM" id="SSF48317">
    <property type="entry name" value="Acid phosphatase/Vanadium-dependent haloperoxidase"/>
    <property type="match status" value="1"/>
</dbReference>
<keyword evidence="1" id="KW-0472">Membrane</keyword>
<feature type="transmembrane region" description="Helical" evidence="1">
    <location>
        <begin position="29"/>
        <end position="50"/>
    </location>
</feature>
<dbReference type="EMBL" id="FOSG01000012">
    <property type="protein sequence ID" value="SFL05554.1"/>
    <property type="molecule type" value="Genomic_DNA"/>
</dbReference>
<dbReference type="InterPro" id="IPR036938">
    <property type="entry name" value="PAP2/HPO_sf"/>
</dbReference>
<organism evidence="3 4">
    <name type="scientific">Streptomyces pini</name>
    <dbReference type="NCBI Taxonomy" id="1520580"/>
    <lineage>
        <taxon>Bacteria</taxon>
        <taxon>Bacillati</taxon>
        <taxon>Actinomycetota</taxon>
        <taxon>Actinomycetes</taxon>
        <taxon>Kitasatosporales</taxon>
        <taxon>Streptomycetaceae</taxon>
        <taxon>Streptomyces</taxon>
    </lineage>
</organism>
<gene>
    <name evidence="3" type="ORF">SAMN05192584_11293</name>
</gene>
<evidence type="ECO:0000259" key="2">
    <source>
        <dbReference type="Pfam" id="PF01569"/>
    </source>
</evidence>
<keyword evidence="1" id="KW-0812">Transmembrane</keyword>
<feature type="transmembrane region" description="Helical" evidence="1">
    <location>
        <begin position="81"/>
        <end position="102"/>
    </location>
</feature>
<evidence type="ECO:0000313" key="3">
    <source>
        <dbReference type="EMBL" id="SFL05554.1"/>
    </source>
</evidence>
<dbReference type="AlphaFoldDB" id="A0A1I4EIJ4"/>
<reference evidence="4" key="1">
    <citation type="submission" date="2016-10" db="EMBL/GenBank/DDBJ databases">
        <authorList>
            <person name="Varghese N."/>
            <person name="Submissions S."/>
        </authorList>
    </citation>
    <scope>NUCLEOTIDE SEQUENCE [LARGE SCALE GENOMIC DNA]</scope>
    <source>
        <strain evidence="4">PL19</strain>
    </source>
</reference>
<evidence type="ECO:0000256" key="1">
    <source>
        <dbReference type="SAM" id="Phobius"/>
    </source>
</evidence>
<proteinExistence type="predicted"/>
<dbReference type="PANTHER" id="PTHR14969:SF13">
    <property type="entry name" value="AT30094P"/>
    <property type="match status" value="1"/>
</dbReference>
<keyword evidence="4" id="KW-1185">Reference proteome</keyword>
<dbReference type="PANTHER" id="PTHR14969">
    <property type="entry name" value="SPHINGOSINE-1-PHOSPHATE PHOSPHOHYDROLASE"/>
    <property type="match status" value="1"/>
</dbReference>
<name>A0A1I4EIJ4_9ACTN</name>
<dbReference type="InterPro" id="IPR000326">
    <property type="entry name" value="PAP2/HPO"/>
</dbReference>
<feature type="transmembrane region" description="Helical" evidence="1">
    <location>
        <begin position="152"/>
        <end position="171"/>
    </location>
</feature>
<keyword evidence="1" id="KW-1133">Transmembrane helix</keyword>
<dbReference type="Gene3D" id="1.20.144.10">
    <property type="entry name" value="Phosphatidic acid phosphatase type 2/haloperoxidase"/>
    <property type="match status" value="1"/>
</dbReference>